<evidence type="ECO:0000313" key="3">
    <source>
        <dbReference type="Proteomes" id="UP000069705"/>
    </source>
</evidence>
<proteinExistence type="predicted"/>
<organism evidence="2 3">
    <name type="scientific">Mycolicibacterium fortuitum subsp. acetamidolyticum</name>
    <dbReference type="NCBI Taxonomy" id="144550"/>
    <lineage>
        <taxon>Bacteria</taxon>
        <taxon>Bacillati</taxon>
        <taxon>Actinomycetota</taxon>
        <taxon>Actinomycetes</taxon>
        <taxon>Mycobacteriales</taxon>
        <taxon>Mycobacteriaceae</taxon>
        <taxon>Mycolicibacterium</taxon>
    </lineage>
</organism>
<evidence type="ECO:0000256" key="1">
    <source>
        <dbReference type="SAM" id="MobiDB-lite"/>
    </source>
</evidence>
<comment type="caution">
    <text evidence="2">The sequence shown here is derived from an EMBL/GenBank/DDBJ whole genome shotgun (WGS) entry which is preliminary data.</text>
</comment>
<dbReference type="AlphaFoldDB" id="A0A100WNJ3"/>
<dbReference type="Proteomes" id="UP000069705">
    <property type="component" value="Unassembled WGS sequence"/>
</dbReference>
<evidence type="ECO:0000313" key="2">
    <source>
        <dbReference type="EMBL" id="GAT01357.1"/>
    </source>
</evidence>
<protein>
    <submittedName>
        <fullName evidence="2">Thiol:disulfide interchange protein DsbC</fullName>
    </submittedName>
</protein>
<reference evidence="2 3" key="1">
    <citation type="journal article" date="2016" name="Genome Announc.">
        <title>Draft Genome Sequences of Five Rapidly Growing Mycobacterium Species, M. thermoresistibile, M. fortuitum subsp. acetamidolyticum, M. canariasense, M. brisbanense, and M. novocastrense.</title>
        <authorList>
            <person name="Katahira K."/>
            <person name="Ogura Y."/>
            <person name="Gotoh Y."/>
            <person name="Hayashi T."/>
        </authorList>
    </citation>
    <scope>NUCLEOTIDE SEQUENCE [LARGE SCALE GENOMIC DNA]</scope>
    <source>
        <strain evidence="2 3">JCM6368</strain>
    </source>
</reference>
<dbReference type="EMBL" id="BCSZ01000013">
    <property type="protein sequence ID" value="GAT01357.1"/>
    <property type="molecule type" value="Genomic_DNA"/>
</dbReference>
<name>A0A100WNJ3_MYCFO</name>
<gene>
    <name evidence="2" type="ORF">RMCFA_1471</name>
</gene>
<reference evidence="3" key="2">
    <citation type="submission" date="2016-02" db="EMBL/GenBank/DDBJ databases">
        <title>Draft genome sequence of five rapidly growing Mycobacterium species.</title>
        <authorList>
            <person name="Katahira K."/>
            <person name="Gotou Y."/>
            <person name="Iida K."/>
            <person name="Ogura Y."/>
            <person name="Hayashi T."/>
        </authorList>
    </citation>
    <scope>NUCLEOTIDE SEQUENCE [LARGE SCALE GENOMIC DNA]</scope>
    <source>
        <strain evidence="3">JCM6368</strain>
    </source>
</reference>
<feature type="compositionally biased region" description="Basic and acidic residues" evidence="1">
    <location>
        <begin position="40"/>
        <end position="51"/>
    </location>
</feature>
<accession>A0A100WNJ3</accession>
<feature type="region of interest" description="Disordered" evidence="1">
    <location>
        <begin position="35"/>
        <end position="60"/>
    </location>
</feature>
<sequence length="60" mass="6360">MTNTRALATPAASRSAIHARALPVNGMAAKLITSTMSESRQAHMERDKRGENAPASAPTR</sequence>